<sequence>MVDQPSDDVTVKPSAQDELSRLIALTRHNSELLNECRESSQVRYEAMNSRMQDQQDQLGNIQARLTQMVADEQKYRAARRPLSDVPKEEVLQVLSGAHADLMNAIASSMEEARHTTERFHEELLTALSDRGRNSSIAPPELDYIEPS</sequence>
<evidence type="ECO:0000313" key="2">
    <source>
        <dbReference type="EMBL" id="CCM01178.1"/>
    </source>
</evidence>
<dbReference type="EMBL" id="HE797022">
    <property type="protein sequence ID" value="CCM01178.1"/>
    <property type="molecule type" value="Genomic_DNA"/>
</dbReference>
<dbReference type="RefSeq" id="XP_012180461.1">
    <property type="nucleotide sequence ID" value="XM_012325071.1"/>
</dbReference>
<evidence type="ECO:0000313" key="3">
    <source>
        <dbReference type="Proteomes" id="UP000006352"/>
    </source>
</evidence>
<organism evidence="2 3">
    <name type="scientific">Fibroporia radiculosa</name>
    <dbReference type="NCBI Taxonomy" id="599839"/>
    <lineage>
        <taxon>Eukaryota</taxon>
        <taxon>Fungi</taxon>
        <taxon>Dikarya</taxon>
        <taxon>Basidiomycota</taxon>
        <taxon>Agaricomycotina</taxon>
        <taxon>Agaricomycetes</taxon>
        <taxon>Polyporales</taxon>
        <taxon>Fibroporiaceae</taxon>
        <taxon>Fibroporia</taxon>
    </lineage>
</organism>
<accession>J4G4M8</accession>
<name>J4G4M8_9APHY</name>
<dbReference type="Proteomes" id="UP000006352">
    <property type="component" value="Unassembled WGS sequence"/>
</dbReference>
<feature type="region of interest" description="Disordered" evidence="1">
    <location>
        <begin position="128"/>
        <end position="147"/>
    </location>
</feature>
<keyword evidence="3" id="KW-1185">Reference proteome</keyword>
<protein>
    <submittedName>
        <fullName evidence="2">Uncharacterized protein</fullName>
    </submittedName>
</protein>
<proteinExistence type="predicted"/>
<gene>
    <name evidence="2" type="ORF">FIBRA_03226</name>
</gene>
<dbReference type="GeneID" id="24096089"/>
<dbReference type="HOGENOM" id="CLU_1768081_0_0_1"/>
<evidence type="ECO:0000256" key="1">
    <source>
        <dbReference type="SAM" id="MobiDB-lite"/>
    </source>
</evidence>
<dbReference type="AlphaFoldDB" id="J4G4M8"/>
<reference evidence="2 3" key="1">
    <citation type="journal article" date="2012" name="Appl. Environ. Microbiol.">
        <title>Short-read sequencing for genomic analysis of the brown rot fungus Fibroporia radiculosa.</title>
        <authorList>
            <person name="Tang J.D."/>
            <person name="Perkins A.D."/>
            <person name="Sonstegard T.S."/>
            <person name="Schroeder S.G."/>
            <person name="Burgess S.C."/>
            <person name="Diehl S.V."/>
        </authorList>
    </citation>
    <scope>NUCLEOTIDE SEQUENCE [LARGE SCALE GENOMIC DNA]</scope>
    <source>
        <strain evidence="2 3">TFFH 294</strain>
    </source>
</reference>
<dbReference type="InParanoid" id="J4G4M8"/>